<dbReference type="Pfam" id="PF00667">
    <property type="entry name" value="FAD_binding_1"/>
    <property type="match status" value="1"/>
</dbReference>
<keyword evidence="3 10" id="KW-0812">Transmembrane</keyword>
<evidence type="ECO:0000256" key="5">
    <source>
        <dbReference type="ARBA" id="ARBA00022827"/>
    </source>
</evidence>
<evidence type="ECO:0000259" key="12">
    <source>
        <dbReference type="PROSITE" id="PS50902"/>
    </source>
</evidence>
<dbReference type="InterPro" id="IPR039261">
    <property type="entry name" value="FNR_nucleotide-bd"/>
</dbReference>
<dbReference type="PANTHER" id="PTHR19384">
    <property type="entry name" value="NITRIC OXIDE SYNTHASE-RELATED"/>
    <property type="match status" value="1"/>
</dbReference>
<dbReference type="KEGG" id="pbar:105430980"/>
<feature type="domain" description="Flavodoxin-like" evidence="12">
    <location>
        <begin position="101"/>
        <end position="245"/>
    </location>
</feature>
<dbReference type="PANTHER" id="PTHR19384:SF17">
    <property type="entry name" value="NADPH--CYTOCHROME P450 REDUCTASE"/>
    <property type="match status" value="1"/>
</dbReference>
<evidence type="ECO:0000256" key="11">
    <source>
        <dbReference type="PIRNR" id="PIRNR000208"/>
    </source>
</evidence>
<dbReference type="InterPro" id="IPR003097">
    <property type="entry name" value="CysJ-like_FAD-binding"/>
</dbReference>
<dbReference type="GO" id="GO:0010181">
    <property type="term" value="F:FMN binding"/>
    <property type="evidence" value="ECO:0007669"/>
    <property type="project" value="UniProtKB-UniRule"/>
</dbReference>
<keyword evidence="2 10" id="KW-0288">FMN</keyword>
<feature type="transmembrane region" description="Helical" evidence="10">
    <location>
        <begin position="37"/>
        <end position="58"/>
    </location>
</feature>
<dbReference type="CTD" id="33883"/>
<dbReference type="InterPro" id="IPR001433">
    <property type="entry name" value="OxRdtase_FAD/NAD-bd"/>
</dbReference>
<dbReference type="InterPro" id="IPR029039">
    <property type="entry name" value="Flavoprotein-like_sf"/>
</dbReference>
<dbReference type="SUPFAM" id="SSF52218">
    <property type="entry name" value="Flavoproteins"/>
    <property type="match status" value="1"/>
</dbReference>
<feature type="binding site" evidence="10">
    <location>
        <begin position="510"/>
        <end position="513"/>
    </location>
    <ligand>
        <name>FAD</name>
        <dbReference type="ChEBI" id="CHEBI:57692"/>
    </ligand>
</feature>
<name>A0A6I9WK06_9HYME</name>
<feature type="binding site" evidence="10">
    <location>
        <begin position="194"/>
        <end position="203"/>
    </location>
    <ligand>
        <name>FMN</name>
        <dbReference type="ChEBI" id="CHEBI:58210"/>
    </ligand>
</feature>
<evidence type="ECO:0000256" key="1">
    <source>
        <dbReference type="ARBA" id="ARBA00022630"/>
    </source>
</evidence>
<dbReference type="Gene3D" id="2.40.30.10">
    <property type="entry name" value="Translation factors"/>
    <property type="match status" value="1"/>
</dbReference>
<dbReference type="InterPro" id="IPR008254">
    <property type="entry name" value="Flavodoxin/NO_synth"/>
</dbReference>
<feature type="binding site" evidence="10">
    <location>
        <begin position="620"/>
        <end position="624"/>
    </location>
    <ligand>
        <name>NADP(+)</name>
        <dbReference type="ChEBI" id="CHEBI:58349"/>
    </ligand>
</feature>
<dbReference type="PROSITE" id="PS51384">
    <property type="entry name" value="FAD_FR"/>
    <property type="match status" value="1"/>
</dbReference>
<comment type="similarity">
    <text evidence="10 11">In the C-terminal section; belongs to the flavoprotein pyridine nucleotide cytochrome reductase family.</text>
</comment>
<dbReference type="PIRSF" id="PIRSF000208">
    <property type="entry name" value="P450R"/>
    <property type="match status" value="1"/>
</dbReference>
<dbReference type="FunFam" id="3.40.50.80:FF:000001">
    <property type="entry name" value="NADPH--cytochrome P450 reductase 1"/>
    <property type="match status" value="1"/>
</dbReference>
<keyword evidence="7 10" id="KW-1133">Transmembrane helix</keyword>
<dbReference type="SUPFAM" id="SSF52343">
    <property type="entry name" value="Ferredoxin reductase-like, C-terminal NADP-linked domain"/>
    <property type="match status" value="1"/>
</dbReference>
<feature type="binding site" evidence="10">
    <location>
        <begin position="107"/>
        <end position="112"/>
    </location>
    <ligand>
        <name>FMN</name>
        <dbReference type="ChEBI" id="CHEBI:58210"/>
    </ligand>
</feature>
<dbReference type="GO" id="GO:0009725">
    <property type="term" value="P:response to hormone"/>
    <property type="evidence" value="ECO:0007669"/>
    <property type="project" value="TreeGrafter"/>
</dbReference>
<feature type="binding site" evidence="10">
    <location>
        <begin position="476"/>
        <end position="479"/>
    </location>
    <ligand>
        <name>FAD</name>
        <dbReference type="ChEBI" id="CHEBI:57692"/>
    </ligand>
</feature>
<feature type="binding site" evidence="10">
    <location>
        <position position="695"/>
    </location>
    <ligand>
        <name>FAD</name>
        <dbReference type="ChEBI" id="CHEBI:57692"/>
    </ligand>
</feature>
<dbReference type="Pfam" id="PF00258">
    <property type="entry name" value="Flavodoxin_1"/>
    <property type="match status" value="1"/>
</dbReference>
<gene>
    <name evidence="15" type="primary">LOC105430980</name>
</gene>
<comment type="subcellular location">
    <subcellularLocation>
        <location evidence="10">Endoplasmic reticulum membrane</location>
        <topology evidence="10">Single-pass membrane protein</topology>
        <orientation evidence="10">Cytoplasmic side</orientation>
    </subcellularLocation>
</comment>
<dbReference type="Pfam" id="PF00175">
    <property type="entry name" value="NAD_binding_1"/>
    <property type="match status" value="1"/>
</dbReference>
<dbReference type="InterPro" id="IPR017938">
    <property type="entry name" value="Riboflavin_synthase-like_b-brl"/>
</dbReference>
<feature type="binding site" evidence="10">
    <location>
        <position position="657"/>
    </location>
    <ligand>
        <name>NADP(+)</name>
        <dbReference type="ChEBI" id="CHEBI:58349"/>
    </ligand>
</feature>
<dbReference type="GO" id="GO:0050661">
    <property type="term" value="F:NADP binding"/>
    <property type="evidence" value="ECO:0007669"/>
    <property type="project" value="UniProtKB-UniRule"/>
</dbReference>
<dbReference type="SUPFAM" id="SSF63380">
    <property type="entry name" value="Riboflavin synthase domain-like"/>
    <property type="match status" value="1"/>
</dbReference>
<keyword evidence="1 10" id="KW-0285">Flavoprotein</keyword>
<dbReference type="InterPro" id="IPR001709">
    <property type="entry name" value="Flavoprot_Pyr_Nucl_cyt_Rdtase"/>
</dbReference>
<dbReference type="Proteomes" id="UP000504615">
    <property type="component" value="Unplaced"/>
</dbReference>
<proteinExistence type="inferred from homology"/>
<dbReference type="Gene3D" id="1.20.990.10">
    <property type="entry name" value="NADPH-cytochrome p450 Reductase, Chain A, domain 3"/>
    <property type="match status" value="1"/>
</dbReference>
<feature type="binding site" evidence="10">
    <location>
        <position position="229"/>
    </location>
    <ligand>
        <name>FMN</name>
        <dbReference type="ChEBI" id="CHEBI:58210"/>
    </ligand>
</feature>
<comment type="cofactor">
    <cofactor evidence="10">
        <name>FAD</name>
        <dbReference type="ChEBI" id="CHEBI:57692"/>
    </cofactor>
    <text evidence="10">Binds 1 FAD per monomer.</text>
</comment>
<dbReference type="GO" id="GO:0050660">
    <property type="term" value="F:flavin adenine dinucleotide binding"/>
    <property type="evidence" value="ECO:0007669"/>
    <property type="project" value="UniProtKB-UniRule"/>
</dbReference>
<feature type="binding site" evidence="10">
    <location>
        <begin position="614"/>
        <end position="615"/>
    </location>
    <ligand>
        <name>NADP(+)</name>
        <dbReference type="ChEBI" id="CHEBI:58349"/>
    </ligand>
</feature>
<feature type="binding site" evidence="10">
    <location>
        <position position="500"/>
    </location>
    <ligand>
        <name>FAD</name>
        <dbReference type="ChEBI" id="CHEBI:57692"/>
    </ligand>
</feature>
<dbReference type="PRINTS" id="PR00369">
    <property type="entry name" value="FLAVODOXIN"/>
</dbReference>
<dbReference type="GO" id="GO:0003958">
    <property type="term" value="F:NADPH-hemoprotein reductase activity"/>
    <property type="evidence" value="ECO:0007669"/>
    <property type="project" value="UniProtKB-UniRule"/>
</dbReference>
<keyword evidence="6 10" id="KW-0521">NADP</keyword>
<feature type="binding site" evidence="10">
    <location>
        <begin position="494"/>
        <end position="496"/>
    </location>
    <ligand>
        <name>FAD</name>
        <dbReference type="ChEBI" id="CHEBI:57692"/>
    </ligand>
</feature>
<dbReference type="Gene3D" id="3.40.50.360">
    <property type="match status" value="1"/>
</dbReference>
<evidence type="ECO:0000256" key="2">
    <source>
        <dbReference type="ARBA" id="ARBA00022643"/>
    </source>
</evidence>
<keyword evidence="9 10" id="KW-0472">Membrane</keyword>
<evidence type="ECO:0000256" key="6">
    <source>
        <dbReference type="ARBA" id="ARBA00022857"/>
    </source>
</evidence>
<dbReference type="RefSeq" id="XP_011643152.1">
    <property type="nucleotide sequence ID" value="XM_011644850.2"/>
</dbReference>
<reference evidence="15" key="1">
    <citation type="submission" date="2025-08" db="UniProtKB">
        <authorList>
            <consortium name="RefSeq"/>
        </authorList>
    </citation>
    <scope>IDENTIFICATION</scope>
</reference>
<feature type="binding site" evidence="10">
    <location>
        <begin position="159"/>
        <end position="162"/>
    </location>
    <ligand>
        <name>FMN</name>
        <dbReference type="ChEBI" id="CHEBI:58210"/>
    </ligand>
</feature>
<dbReference type="EC" id="1.6.2.4" evidence="10 11"/>
<feature type="binding site" evidence="10">
    <location>
        <position position="554"/>
    </location>
    <ligand>
        <name>NADP(+)</name>
        <dbReference type="ChEBI" id="CHEBI:58349"/>
    </ligand>
</feature>
<evidence type="ECO:0000313" key="15">
    <source>
        <dbReference type="RefSeq" id="XP_011643152.1"/>
    </source>
</evidence>
<evidence type="ECO:0000313" key="14">
    <source>
        <dbReference type="Proteomes" id="UP000504615"/>
    </source>
</evidence>
<dbReference type="GO" id="GO:0005789">
    <property type="term" value="C:endoplasmic reticulum membrane"/>
    <property type="evidence" value="ECO:0007669"/>
    <property type="project" value="UniProtKB-SubCell"/>
</dbReference>
<organism evidence="14 15">
    <name type="scientific">Pogonomyrmex barbatus</name>
    <name type="common">red harvester ant</name>
    <dbReference type="NCBI Taxonomy" id="144034"/>
    <lineage>
        <taxon>Eukaryota</taxon>
        <taxon>Metazoa</taxon>
        <taxon>Ecdysozoa</taxon>
        <taxon>Arthropoda</taxon>
        <taxon>Hexapoda</taxon>
        <taxon>Insecta</taxon>
        <taxon>Pterygota</taxon>
        <taxon>Neoptera</taxon>
        <taxon>Endopterygota</taxon>
        <taxon>Hymenoptera</taxon>
        <taxon>Apocrita</taxon>
        <taxon>Aculeata</taxon>
        <taxon>Formicoidea</taxon>
        <taxon>Formicidae</taxon>
        <taxon>Myrmicinae</taxon>
        <taxon>Pogonomyrmex</taxon>
    </lineage>
</organism>
<keyword evidence="4 10" id="KW-0256">Endoplasmic reticulum</keyword>
<dbReference type="CDD" id="cd06204">
    <property type="entry name" value="CYPOR"/>
    <property type="match status" value="1"/>
</dbReference>
<evidence type="ECO:0000256" key="8">
    <source>
        <dbReference type="ARBA" id="ARBA00023002"/>
    </source>
</evidence>
<dbReference type="InterPro" id="IPR023208">
    <property type="entry name" value="P450R"/>
</dbReference>
<evidence type="ECO:0000256" key="3">
    <source>
        <dbReference type="ARBA" id="ARBA00022692"/>
    </source>
</evidence>
<dbReference type="GO" id="GO:0005829">
    <property type="term" value="C:cytosol"/>
    <property type="evidence" value="ECO:0007669"/>
    <property type="project" value="TreeGrafter"/>
</dbReference>
<comment type="similarity">
    <text evidence="10">In the N-terminal section; belongs to the flavodoxin family.</text>
</comment>
<dbReference type="InterPro" id="IPR001094">
    <property type="entry name" value="Flavdoxin-like"/>
</dbReference>
<evidence type="ECO:0000256" key="7">
    <source>
        <dbReference type="ARBA" id="ARBA00022989"/>
    </source>
</evidence>
<evidence type="ECO:0000256" key="10">
    <source>
        <dbReference type="HAMAP-Rule" id="MF_03212"/>
    </source>
</evidence>
<evidence type="ECO:0000259" key="13">
    <source>
        <dbReference type="PROSITE" id="PS51384"/>
    </source>
</evidence>
<comment type="caution">
    <text evidence="10">Lacks conserved residue(s) required for the propagation of feature annotation.</text>
</comment>
<dbReference type="InterPro" id="IPR017927">
    <property type="entry name" value="FAD-bd_FR_type"/>
</dbReference>
<feature type="domain" description="FAD-binding FR-type" evidence="13">
    <location>
        <begin position="300"/>
        <end position="540"/>
    </location>
</feature>
<keyword evidence="14" id="KW-1185">Reference proteome</keyword>
<comment type="cofactor">
    <cofactor evidence="10">
        <name>FMN</name>
        <dbReference type="ChEBI" id="CHEBI:58210"/>
    </cofactor>
    <text evidence="10">Binds 1 FMN per monomer.</text>
</comment>
<protein>
    <recommendedName>
        <fullName evidence="10 11">NADPH--cytochrome P450 reductase</fullName>
        <shortName evidence="10">CPR</shortName>
        <shortName evidence="10">P450R</shortName>
        <ecNumber evidence="10 11">1.6.2.4</ecNumber>
    </recommendedName>
</protein>
<accession>A0A6I9WK06</accession>
<dbReference type="Gene3D" id="3.40.50.80">
    <property type="entry name" value="Nucleotide-binding domain of ferredoxin-NADP reductase (FNR) module"/>
    <property type="match status" value="1"/>
</dbReference>
<dbReference type="HAMAP" id="MF_03212">
    <property type="entry name" value="NCPR"/>
    <property type="match status" value="1"/>
</dbReference>
<feature type="binding site" evidence="10">
    <location>
        <position position="320"/>
    </location>
    <ligand>
        <name>NADP(+)</name>
        <dbReference type="ChEBI" id="CHEBI:58349"/>
    </ligand>
</feature>
<dbReference type="FunFam" id="3.40.50.360:FF:000009">
    <property type="entry name" value="NADPH--cytochrome P450 reductase"/>
    <property type="match status" value="1"/>
</dbReference>
<comment type="catalytic activity">
    <reaction evidence="10 11">
        <text>2 oxidized [cytochrome P450] + NADPH = 2 reduced [cytochrome P450] + NADP(+) + H(+)</text>
        <dbReference type="Rhea" id="RHEA:24040"/>
        <dbReference type="Rhea" id="RHEA-COMP:14627"/>
        <dbReference type="Rhea" id="RHEA-COMP:14628"/>
        <dbReference type="ChEBI" id="CHEBI:15378"/>
        <dbReference type="ChEBI" id="CHEBI:55376"/>
        <dbReference type="ChEBI" id="CHEBI:57783"/>
        <dbReference type="ChEBI" id="CHEBI:58349"/>
        <dbReference type="ChEBI" id="CHEBI:60344"/>
        <dbReference type="EC" id="1.6.2.4"/>
    </reaction>
</comment>
<dbReference type="InterPro" id="IPR023173">
    <property type="entry name" value="NADPH_Cyt_P450_Rdtase_alpha"/>
</dbReference>
<comment type="similarity">
    <text evidence="10">Belongs to the NADPH--cytochrome P450 reductase family.</text>
</comment>
<keyword evidence="5 10" id="KW-0274">FAD</keyword>
<dbReference type="PROSITE" id="PS50902">
    <property type="entry name" value="FLAVODOXIN_LIKE"/>
    <property type="match status" value="1"/>
</dbReference>
<evidence type="ECO:0000256" key="4">
    <source>
        <dbReference type="ARBA" id="ARBA00022824"/>
    </source>
</evidence>
<sequence length="696" mass="79082">MHNMDLPTVDASQPKAIRMAGSPMLENESGPEDEQPFLSITDIMLILGILLAMMFVYVRSRMRREAAPAPKSYSIQPTSFAVAPSSENSFIKKLKTSGRSLVVFYGSQTGTAEEFAGRLAKEGIRYKMKGMVADPEECNMEELVHLKTIPNSLAVFCLATYGEGDPTDNAMEFIDWLKNGDADLTELNYAVFGLGNKTYEHYNEVGIYVDHRLEQLGATRVFELGLGDDDANIEDDFITWKDKFWPAVCEFFGIEGAGEDVSIRQYKLTEHVDMPAERIYTGEFARLHSFKNQRPPYDAKNPFLAPVIVNRELHGPTSERSCMHIEFYIEDSKIRYDAGDHLAVYPVNNAKLVNKIGEQCGANLDIVFTLTNTDEESTKKHPFPCPCTYRTALTYYLDITSNPRTHILKELAEYATDPADKEKLKLMASTTAEGKAAYQQWIIQENRNIVHILEDIPSLKPPLDHLCEILPRLQCRYYSISSSPKLHPTTIHITAVVVEYKTPTGRINRGVTTSWLKEKHPSDPPCLVPIFLRKSQFRLPTRPNIPIIMVGPGTGLAPFRGFIQERDFARKEGKEVGDTILYFGCRKSQEDFLYRDELEEYVKNGTLTLHTAFSREQSHKVYVTHLLEKNKEEIWHVIGEQNGHIYVCGDARNMARDVHNILLKVVMERGNMSELDAANYIKKMESQKRYSSDVWS</sequence>
<comment type="function">
    <text evidence="10">This enzyme is required for electron transfer from NADP to cytochrome P450 in microsomes. It can also provide electron transfer to heme oxygenase and cytochrome B5.</text>
</comment>
<dbReference type="AlphaFoldDB" id="A0A6I9WK06"/>
<dbReference type="FunFam" id="1.20.990.10:FF:000001">
    <property type="entry name" value="NADPH--cytochrome P450 reductase"/>
    <property type="match status" value="1"/>
</dbReference>
<dbReference type="GeneID" id="105430980"/>
<keyword evidence="8 10" id="KW-0560">Oxidoreductase</keyword>
<dbReference type="PRINTS" id="PR00371">
    <property type="entry name" value="FPNCR"/>
</dbReference>
<evidence type="ECO:0000256" key="9">
    <source>
        <dbReference type="ARBA" id="ARBA00023136"/>
    </source>
</evidence>
<dbReference type="OrthoDB" id="1856718at2759"/>